<dbReference type="Proteomes" id="UP001054889">
    <property type="component" value="Unassembled WGS sequence"/>
</dbReference>
<name>A0AAV5FZP4_ELECO</name>
<sequence>MVGNTVHGDATGAVVDTTTAAFAMYTSTIPIKVVATSASASTSAIVGVDVARGATTNGTAINSLFTVSARAMAIMDGNSEDGASATAGVDGMIVVVSTEERRPAMSSILSAMSCMSPWSVVTDSVRSMTIAHSS</sequence>
<keyword evidence="2" id="KW-1185">Reference proteome</keyword>
<evidence type="ECO:0000313" key="1">
    <source>
        <dbReference type="EMBL" id="GJN40341.1"/>
    </source>
</evidence>
<comment type="caution">
    <text evidence="1">The sequence shown here is derived from an EMBL/GenBank/DDBJ whole genome shotgun (WGS) entry which is preliminary data.</text>
</comment>
<evidence type="ECO:0000313" key="2">
    <source>
        <dbReference type="Proteomes" id="UP001054889"/>
    </source>
</evidence>
<reference evidence="1" key="1">
    <citation type="journal article" date="2018" name="DNA Res.">
        <title>Multiple hybrid de novo genome assembly of finger millet, an orphan allotetraploid crop.</title>
        <authorList>
            <person name="Hatakeyama M."/>
            <person name="Aluri S."/>
            <person name="Balachadran M.T."/>
            <person name="Sivarajan S.R."/>
            <person name="Patrignani A."/>
            <person name="Gruter S."/>
            <person name="Poveda L."/>
            <person name="Shimizu-Inatsugi R."/>
            <person name="Baeten J."/>
            <person name="Francoijs K.J."/>
            <person name="Nataraja K.N."/>
            <person name="Reddy Y.A.N."/>
            <person name="Phadnis S."/>
            <person name="Ravikumar R.L."/>
            <person name="Schlapbach R."/>
            <person name="Sreeman S.M."/>
            <person name="Shimizu K.K."/>
        </authorList>
    </citation>
    <scope>NUCLEOTIDE SEQUENCE</scope>
</reference>
<gene>
    <name evidence="1" type="primary">gb29546</name>
    <name evidence="1" type="ORF">PR202_gb29546</name>
</gene>
<dbReference type="EMBL" id="BQKI01000115">
    <property type="protein sequence ID" value="GJN40341.1"/>
    <property type="molecule type" value="Genomic_DNA"/>
</dbReference>
<dbReference type="AlphaFoldDB" id="A0AAV5FZP4"/>
<accession>A0AAV5FZP4</accession>
<protein>
    <submittedName>
        <fullName evidence="1">Uncharacterized protein</fullName>
    </submittedName>
</protein>
<organism evidence="1 2">
    <name type="scientific">Eleusine coracana subsp. coracana</name>
    <dbReference type="NCBI Taxonomy" id="191504"/>
    <lineage>
        <taxon>Eukaryota</taxon>
        <taxon>Viridiplantae</taxon>
        <taxon>Streptophyta</taxon>
        <taxon>Embryophyta</taxon>
        <taxon>Tracheophyta</taxon>
        <taxon>Spermatophyta</taxon>
        <taxon>Magnoliopsida</taxon>
        <taxon>Liliopsida</taxon>
        <taxon>Poales</taxon>
        <taxon>Poaceae</taxon>
        <taxon>PACMAD clade</taxon>
        <taxon>Chloridoideae</taxon>
        <taxon>Cynodonteae</taxon>
        <taxon>Eleusininae</taxon>
        <taxon>Eleusine</taxon>
    </lineage>
</organism>
<reference evidence="1" key="2">
    <citation type="submission" date="2021-12" db="EMBL/GenBank/DDBJ databases">
        <title>Resequencing data analysis of finger millet.</title>
        <authorList>
            <person name="Hatakeyama M."/>
            <person name="Aluri S."/>
            <person name="Balachadran M.T."/>
            <person name="Sivarajan S.R."/>
            <person name="Poveda L."/>
            <person name="Shimizu-Inatsugi R."/>
            <person name="Schlapbach R."/>
            <person name="Sreeman S.M."/>
            <person name="Shimizu K.K."/>
        </authorList>
    </citation>
    <scope>NUCLEOTIDE SEQUENCE</scope>
</reference>
<proteinExistence type="predicted"/>